<evidence type="ECO:0000313" key="6">
    <source>
        <dbReference type="EMBL" id="AHF24593.1"/>
    </source>
</evidence>
<sequence>MADMLDGFRNIYEDFYGMTDEKERKKAINDRIRAAEEKSRPSSAAGIAPAVETEVETLVETEMKPVAVATSKEEEPAAPKEPEKSGMEELEELIGLKTIKHDVEELIGLAKVRMMREEKGMKSVPMSLHLVFSGNPGTGKTTVARILGKLYKEIGILETGQLIETDRAGLVAGYVGQTAIKTSKKIEEAMGGILFIDEAYTLNQKDENFGQEAIDTILKAMEDHRDKFIVIVAGYTELMKDFVESNPGLKSRFNKYFYFPDYTVDELQAIFELQCKKYQYTLTEEADAAVREEIIRLEKFKGENFANAREVRNLFERIITNQAARVSNLEEVNEEILTTITLEDLTDEYDEKPLILLPEEPMEIEEEKPAGKKKKFKLPEKEPIIRR</sequence>
<dbReference type="CDD" id="cd00009">
    <property type="entry name" value="AAA"/>
    <property type="match status" value="1"/>
</dbReference>
<name>W0FIG6_9BACT</name>
<comment type="similarity">
    <text evidence="1">Belongs to the CbxX/CfxQ family.</text>
</comment>
<dbReference type="FunFam" id="3.40.50.300:FF:000216">
    <property type="entry name" value="Type VII secretion ATPase EccA"/>
    <property type="match status" value="1"/>
</dbReference>
<dbReference type="SMART" id="SM00382">
    <property type="entry name" value="AAA"/>
    <property type="match status" value="1"/>
</dbReference>
<evidence type="ECO:0000256" key="3">
    <source>
        <dbReference type="ARBA" id="ARBA00022840"/>
    </source>
</evidence>
<keyword evidence="3" id="KW-0067">ATP-binding</keyword>
<evidence type="ECO:0000256" key="4">
    <source>
        <dbReference type="SAM" id="MobiDB-lite"/>
    </source>
</evidence>
<keyword evidence="2" id="KW-0547">Nucleotide-binding</keyword>
<dbReference type="InterPro" id="IPR003593">
    <property type="entry name" value="AAA+_ATPase"/>
</dbReference>
<dbReference type="Pfam" id="PF00004">
    <property type="entry name" value="AAA"/>
    <property type="match status" value="1"/>
</dbReference>
<dbReference type="InterPro" id="IPR000641">
    <property type="entry name" value="CbxX/CfxQ"/>
</dbReference>
<dbReference type="PANTHER" id="PTHR43392">
    <property type="entry name" value="AAA-TYPE ATPASE FAMILY PROTEIN / ANKYRIN REPEAT FAMILY PROTEIN"/>
    <property type="match status" value="1"/>
</dbReference>
<dbReference type="GO" id="GO:0016887">
    <property type="term" value="F:ATP hydrolysis activity"/>
    <property type="evidence" value="ECO:0007669"/>
    <property type="project" value="InterPro"/>
</dbReference>
<protein>
    <submittedName>
        <fullName evidence="6">ATPase AAA</fullName>
    </submittedName>
</protein>
<dbReference type="InterPro" id="IPR050773">
    <property type="entry name" value="CbxX/CfxQ_RuBisCO_ESX"/>
</dbReference>
<dbReference type="InterPro" id="IPR027417">
    <property type="entry name" value="P-loop_NTPase"/>
</dbReference>
<proteinExistence type="inferred from homology"/>
<dbReference type="GO" id="GO:0005524">
    <property type="term" value="F:ATP binding"/>
    <property type="evidence" value="ECO:0007669"/>
    <property type="project" value="UniProtKB-KW"/>
</dbReference>
<feature type="domain" description="AAA+ ATPase" evidence="5">
    <location>
        <begin position="126"/>
        <end position="263"/>
    </location>
</feature>
<reference evidence="6" key="1">
    <citation type="journal article" date="2013" name="PLoS ONE">
        <title>Metagenomic insights into the carbohydrate-active enzymes carried by the microorganisms adhering to solid digesta in the rumen of cows.</title>
        <authorList>
            <person name="Wang L."/>
            <person name="Hatem A."/>
            <person name="Catalyurek U.V."/>
            <person name="Morrison M."/>
            <person name="Yu Z."/>
        </authorList>
    </citation>
    <scope>NUCLEOTIDE SEQUENCE</scope>
</reference>
<dbReference type="Pfam" id="PF17866">
    <property type="entry name" value="AAA_lid_6"/>
    <property type="match status" value="1"/>
</dbReference>
<dbReference type="InterPro" id="IPR041627">
    <property type="entry name" value="AAA_lid_6"/>
</dbReference>
<accession>W0FIG6</accession>
<dbReference type="Gene3D" id="1.10.8.60">
    <property type="match status" value="1"/>
</dbReference>
<dbReference type="PANTHER" id="PTHR43392:SF2">
    <property type="entry name" value="AAA-TYPE ATPASE FAMILY PROTEIN _ ANKYRIN REPEAT FAMILY PROTEIN"/>
    <property type="match status" value="1"/>
</dbReference>
<evidence type="ECO:0000256" key="2">
    <source>
        <dbReference type="ARBA" id="ARBA00022741"/>
    </source>
</evidence>
<evidence type="ECO:0000259" key="5">
    <source>
        <dbReference type="SMART" id="SM00382"/>
    </source>
</evidence>
<dbReference type="SUPFAM" id="SSF52540">
    <property type="entry name" value="P-loop containing nucleoside triphosphate hydrolases"/>
    <property type="match status" value="1"/>
</dbReference>
<dbReference type="EMBL" id="KC246799">
    <property type="protein sequence ID" value="AHF24593.1"/>
    <property type="molecule type" value="Genomic_DNA"/>
</dbReference>
<organism evidence="6">
    <name type="scientific">uncultured bacterium Contig1762</name>
    <dbReference type="NCBI Taxonomy" id="1393506"/>
    <lineage>
        <taxon>Bacteria</taxon>
        <taxon>environmental samples</taxon>
    </lineage>
</organism>
<dbReference type="Gene3D" id="3.40.50.300">
    <property type="entry name" value="P-loop containing nucleotide triphosphate hydrolases"/>
    <property type="match status" value="1"/>
</dbReference>
<feature type="region of interest" description="Disordered" evidence="4">
    <location>
        <begin position="66"/>
        <end position="86"/>
    </location>
</feature>
<feature type="compositionally biased region" description="Basic and acidic residues" evidence="4">
    <location>
        <begin position="377"/>
        <end position="387"/>
    </location>
</feature>
<feature type="region of interest" description="Disordered" evidence="4">
    <location>
        <begin position="360"/>
        <end position="387"/>
    </location>
</feature>
<feature type="compositionally biased region" description="Basic and acidic residues" evidence="4">
    <location>
        <begin position="71"/>
        <end position="86"/>
    </location>
</feature>
<dbReference type="AlphaFoldDB" id="W0FIG6"/>
<dbReference type="PRINTS" id="PR00819">
    <property type="entry name" value="CBXCFQXSUPER"/>
</dbReference>
<evidence type="ECO:0000256" key="1">
    <source>
        <dbReference type="ARBA" id="ARBA00010378"/>
    </source>
</evidence>
<dbReference type="InterPro" id="IPR003959">
    <property type="entry name" value="ATPase_AAA_core"/>
</dbReference>